<dbReference type="KEGG" id="poj:PtoMrB4_33380"/>
<evidence type="ECO:0000256" key="7">
    <source>
        <dbReference type="SAM" id="MobiDB-lite"/>
    </source>
</evidence>
<dbReference type="InterPro" id="IPR039246">
    <property type="entry name" value="Flagellar_FlgA"/>
</dbReference>
<evidence type="ECO:0000256" key="5">
    <source>
        <dbReference type="ARBA" id="ARBA00022764"/>
    </source>
</evidence>
<dbReference type="Pfam" id="PF13144">
    <property type="entry name" value="ChapFlgA"/>
    <property type="match status" value="1"/>
</dbReference>
<dbReference type="CDD" id="cd11614">
    <property type="entry name" value="SAF_CpaB_FlgA_like"/>
    <property type="match status" value="1"/>
</dbReference>
<dbReference type="NCBIfam" id="TIGR03170">
    <property type="entry name" value="flgA_cterm"/>
    <property type="match status" value="1"/>
</dbReference>
<evidence type="ECO:0000256" key="6">
    <source>
        <dbReference type="ARBA" id="ARBA00025643"/>
    </source>
</evidence>
<dbReference type="Proteomes" id="UP000501237">
    <property type="component" value="Chromosome"/>
</dbReference>
<proteinExistence type="inferred from homology"/>
<feature type="region of interest" description="Disordered" evidence="7">
    <location>
        <begin position="231"/>
        <end position="258"/>
    </location>
</feature>
<evidence type="ECO:0000313" key="9">
    <source>
        <dbReference type="EMBL" id="BCA29361.1"/>
    </source>
</evidence>
<reference evidence="9 10" key="1">
    <citation type="journal article" date="2020" name="Microbiol. Resour. Announc.">
        <title>Complete genome sequence of Pseudomonas otitidis strain MrB4, isolated from Lake Biwa in Japan.</title>
        <authorList>
            <person name="Miyazaki K."/>
            <person name="Hase E."/>
            <person name="Maruya T."/>
        </authorList>
    </citation>
    <scope>NUCLEOTIDE SEQUENCE [LARGE SCALE GENOMIC DNA]</scope>
    <source>
        <strain evidence="9 10">MrB4</strain>
    </source>
</reference>
<keyword evidence="5" id="KW-0574">Periplasm</keyword>
<keyword evidence="9" id="KW-0966">Cell projection</keyword>
<comment type="similarity">
    <text evidence="2">Belongs to the FlgA family.</text>
</comment>
<dbReference type="Gene3D" id="2.30.30.760">
    <property type="match status" value="1"/>
</dbReference>
<evidence type="ECO:0000256" key="3">
    <source>
        <dbReference type="ARBA" id="ARBA00014754"/>
    </source>
</evidence>
<keyword evidence="9" id="KW-0282">Flagellum</keyword>
<keyword evidence="9" id="KW-0969">Cilium</keyword>
<protein>
    <recommendedName>
        <fullName evidence="3">Flagella basal body P-ring formation protein FlgA</fullName>
    </recommendedName>
</protein>
<sequence length="258" mass="27522">MNSSANQNRPGLPLSNATRARAGRLASALFLVLAGVGAPCSQADTKVASQVLEAVAQQQDARLDALALSKGWQGLEHTLESQVLGETASLKPCSGPLSVTAEATLPNPLARQRYRVKCPEGWQRVVVSQASVRLPVLVSRVAIERNATLEARQLERKVMPLERLRRGFYQTPAEVVGQSARRSLRAGQVIGPASLAPPVLVRRGQRVTVVAAVGGLNASVEAEALEDGRQGERIKLRNTSSRKPLEAKVTGPGQVQLP</sequence>
<comment type="subcellular location">
    <subcellularLocation>
        <location evidence="1">Periplasm</location>
    </subcellularLocation>
</comment>
<evidence type="ECO:0000256" key="1">
    <source>
        <dbReference type="ARBA" id="ARBA00004418"/>
    </source>
</evidence>
<comment type="function">
    <text evidence="6">Involved in the assembly process of the P-ring formation. It may associate with FlgF on the rod constituting a structure essential for the P-ring assembly or may act as a modulator protein for the P-ring assembly.</text>
</comment>
<dbReference type="PANTHER" id="PTHR36307">
    <property type="entry name" value="FLAGELLA BASAL BODY P-RING FORMATION PROTEIN FLGA"/>
    <property type="match status" value="1"/>
</dbReference>
<name>A0A679GE73_9GAMM</name>
<dbReference type="SMART" id="SM00858">
    <property type="entry name" value="SAF"/>
    <property type="match status" value="1"/>
</dbReference>
<evidence type="ECO:0000313" key="10">
    <source>
        <dbReference type="Proteomes" id="UP000501237"/>
    </source>
</evidence>
<dbReference type="AlphaFoldDB" id="A0A679GE73"/>
<feature type="domain" description="SAF" evidence="8">
    <location>
        <begin position="134"/>
        <end position="196"/>
    </location>
</feature>
<organism evidence="9 10">
    <name type="scientific">Metapseudomonas otitidis</name>
    <dbReference type="NCBI Taxonomy" id="319939"/>
    <lineage>
        <taxon>Bacteria</taxon>
        <taxon>Pseudomonadati</taxon>
        <taxon>Pseudomonadota</taxon>
        <taxon>Gammaproteobacteria</taxon>
        <taxon>Pseudomonadales</taxon>
        <taxon>Pseudomonadaceae</taxon>
        <taxon>Metapseudomonas</taxon>
    </lineage>
</organism>
<evidence type="ECO:0000256" key="2">
    <source>
        <dbReference type="ARBA" id="ARBA00010474"/>
    </source>
</evidence>
<dbReference type="InterPro" id="IPR013974">
    <property type="entry name" value="SAF"/>
</dbReference>
<dbReference type="PANTHER" id="PTHR36307:SF1">
    <property type="entry name" value="FLAGELLA BASAL BODY P-RING FORMATION PROTEIN FLGA"/>
    <property type="match status" value="1"/>
</dbReference>
<dbReference type="InterPro" id="IPR017585">
    <property type="entry name" value="SAF_FlgA"/>
</dbReference>
<dbReference type="GO" id="GO:0042597">
    <property type="term" value="C:periplasmic space"/>
    <property type="evidence" value="ECO:0007669"/>
    <property type="project" value="UniProtKB-SubCell"/>
</dbReference>
<keyword evidence="4" id="KW-0732">Signal</keyword>
<accession>A0A679GE73</accession>
<dbReference type="Gene3D" id="3.90.1210.10">
    <property type="entry name" value="Antifreeze-like/N-acetylneuraminic acid synthase C-terminal domain"/>
    <property type="match status" value="1"/>
</dbReference>
<evidence type="ECO:0000256" key="4">
    <source>
        <dbReference type="ARBA" id="ARBA00022729"/>
    </source>
</evidence>
<gene>
    <name evidence="9" type="ORF">PtoMrB4_33380</name>
</gene>
<evidence type="ECO:0000259" key="8">
    <source>
        <dbReference type="SMART" id="SM00858"/>
    </source>
</evidence>
<dbReference type="EMBL" id="AP022642">
    <property type="protein sequence ID" value="BCA29361.1"/>
    <property type="molecule type" value="Genomic_DNA"/>
</dbReference>
<dbReference type="GO" id="GO:0044780">
    <property type="term" value="P:bacterial-type flagellum assembly"/>
    <property type="evidence" value="ECO:0007669"/>
    <property type="project" value="InterPro"/>
</dbReference>